<proteinExistence type="predicted"/>
<reference evidence="2 3" key="1">
    <citation type="submission" date="2015-08" db="EMBL/GenBank/DDBJ databases">
        <title>Next Generation Sequencing and Analysis of the Genome of Puccinia sorghi L Schw, the Causal Agent of Maize Common Rust.</title>
        <authorList>
            <person name="Rochi L."/>
            <person name="Burguener G."/>
            <person name="Darino M."/>
            <person name="Turjanski A."/>
            <person name="Kreff E."/>
            <person name="Dieguez M.J."/>
            <person name="Sacco F."/>
        </authorList>
    </citation>
    <scope>NUCLEOTIDE SEQUENCE [LARGE SCALE GENOMIC DNA]</scope>
    <source>
        <strain evidence="2 3">RO10H11247</strain>
    </source>
</reference>
<dbReference type="EMBL" id="LAVV01007787">
    <property type="protein sequence ID" value="KNZ54773.1"/>
    <property type="molecule type" value="Genomic_DNA"/>
</dbReference>
<dbReference type="VEuPathDB" id="FungiDB:VP01_2857g1"/>
<name>A0A0L6V1X9_9BASI</name>
<dbReference type="Proteomes" id="UP000037035">
    <property type="component" value="Unassembled WGS sequence"/>
</dbReference>
<feature type="region of interest" description="Disordered" evidence="1">
    <location>
        <begin position="1"/>
        <end position="27"/>
    </location>
</feature>
<gene>
    <name evidence="2" type="ORF">VP01_2857g1</name>
</gene>
<evidence type="ECO:0000313" key="2">
    <source>
        <dbReference type="EMBL" id="KNZ54773.1"/>
    </source>
</evidence>
<evidence type="ECO:0000313" key="3">
    <source>
        <dbReference type="Proteomes" id="UP000037035"/>
    </source>
</evidence>
<accession>A0A0L6V1X9</accession>
<comment type="caution">
    <text evidence="2">The sequence shown here is derived from an EMBL/GenBank/DDBJ whole genome shotgun (WGS) entry which is preliminary data.</text>
</comment>
<sequence>MHTPQQLGPKNKNKNSPAHVEPPTQAVPDHCLDGASVDHVVFHLNSIQLEEAIFFPQSKNLQLIYEMLLSDWVFFEDLLQLILSHNLRQSPEINLISNSFSTCRMLTFDRWQGFQKHVS</sequence>
<keyword evidence="3" id="KW-1185">Reference proteome</keyword>
<organism evidence="2 3">
    <name type="scientific">Puccinia sorghi</name>
    <dbReference type="NCBI Taxonomy" id="27349"/>
    <lineage>
        <taxon>Eukaryota</taxon>
        <taxon>Fungi</taxon>
        <taxon>Dikarya</taxon>
        <taxon>Basidiomycota</taxon>
        <taxon>Pucciniomycotina</taxon>
        <taxon>Pucciniomycetes</taxon>
        <taxon>Pucciniales</taxon>
        <taxon>Pucciniaceae</taxon>
        <taxon>Puccinia</taxon>
    </lineage>
</organism>
<protein>
    <submittedName>
        <fullName evidence="2">Uncharacterized protein</fullName>
    </submittedName>
</protein>
<dbReference type="AlphaFoldDB" id="A0A0L6V1X9"/>
<evidence type="ECO:0000256" key="1">
    <source>
        <dbReference type="SAM" id="MobiDB-lite"/>
    </source>
</evidence>